<dbReference type="InterPro" id="IPR007060">
    <property type="entry name" value="FtsL/DivIC"/>
</dbReference>
<dbReference type="InterPro" id="IPR039076">
    <property type="entry name" value="DivIC"/>
</dbReference>
<name>A0A9X3FPK2_9LACT</name>
<reference evidence="2" key="1">
    <citation type="submission" date="2022-12" db="EMBL/GenBank/DDBJ databases">
        <title>Description and comparative metabolic analysis of Aerococcus sp. nov., isolated from the feces of a pig.</title>
        <authorList>
            <person name="Chang Y.-H."/>
        </authorList>
    </citation>
    <scope>NUCLEOTIDE SEQUENCE</scope>
    <source>
        <strain evidence="2">YH-aer222</strain>
    </source>
</reference>
<evidence type="ECO:0000256" key="1">
    <source>
        <dbReference type="SAM" id="Phobius"/>
    </source>
</evidence>
<dbReference type="PANTHER" id="PTHR40027:SF1">
    <property type="entry name" value="CELL DIVISION PROTEIN DIVIC"/>
    <property type="match status" value="1"/>
</dbReference>
<dbReference type="GO" id="GO:0051301">
    <property type="term" value="P:cell division"/>
    <property type="evidence" value="ECO:0007669"/>
    <property type="project" value="InterPro"/>
</dbReference>
<protein>
    <submittedName>
        <fullName evidence="2">Septum formation initiator family protein</fullName>
    </submittedName>
</protein>
<dbReference type="Pfam" id="PF04977">
    <property type="entry name" value="DivIC"/>
    <property type="match status" value="1"/>
</dbReference>
<keyword evidence="3" id="KW-1185">Reference proteome</keyword>
<keyword evidence="1" id="KW-0472">Membrane</keyword>
<proteinExistence type="predicted"/>
<sequence>MKKTNNVVPLINKRSAKQSADKKAKKSRRQKLHDAILFALVGGLLLVGFVFVGQAFLAQNEQKQIADRVNVKSDVLSGEKQALAQLEDQASLLKDEDYVAKLARSRYYLSKDGEIIFSLPEDNDSKQAEILNEALKQTENKQDESSQGG</sequence>
<dbReference type="RefSeq" id="WP_268752657.1">
    <property type="nucleotide sequence ID" value="NZ_JAPRFQ010000004.1"/>
</dbReference>
<evidence type="ECO:0000313" key="2">
    <source>
        <dbReference type="EMBL" id="MCZ0726392.1"/>
    </source>
</evidence>
<dbReference type="PANTHER" id="PTHR40027">
    <property type="entry name" value="CELL DIVISION PROTEIN DIVIC"/>
    <property type="match status" value="1"/>
</dbReference>
<keyword evidence="1" id="KW-1133">Transmembrane helix</keyword>
<comment type="caution">
    <text evidence="2">The sequence shown here is derived from an EMBL/GenBank/DDBJ whole genome shotgun (WGS) entry which is preliminary data.</text>
</comment>
<evidence type="ECO:0000313" key="3">
    <source>
        <dbReference type="Proteomes" id="UP001146670"/>
    </source>
</evidence>
<feature type="transmembrane region" description="Helical" evidence="1">
    <location>
        <begin position="35"/>
        <end position="57"/>
    </location>
</feature>
<dbReference type="Proteomes" id="UP001146670">
    <property type="component" value="Unassembled WGS sequence"/>
</dbReference>
<organism evidence="2 3">
    <name type="scientific">Aerococcus kribbianus</name>
    <dbReference type="NCBI Taxonomy" id="2999064"/>
    <lineage>
        <taxon>Bacteria</taxon>
        <taxon>Bacillati</taxon>
        <taxon>Bacillota</taxon>
        <taxon>Bacilli</taxon>
        <taxon>Lactobacillales</taxon>
        <taxon>Aerococcaceae</taxon>
        <taxon>Aerococcus</taxon>
    </lineage>
</organism>
<keyword evidence="1" id="KW-0812">Transmembrane</keyword>
<dbReference type="AlphaFoldDB" id="A0A9X3FPK2"/>
<accession>A0A9X3FPK2</accession>
<dbReference type="EMBL" id="JAPRFR010000004">
    <property type="protein sequence ID" value="MCZ0726392.1"/>
    <property type="molecule type" value="Genomic_DNA"/>
</dbReference>
<gene>
    <name evidence="2" type="ORF">OW157_07470</name>
</gene>